<keyword evidence="4" id="KW-1185">Reference proteome</keyword>
<protein>
    <recommendedName>
        <fullName evidence="2">TrwC relaxase domain-containing protein</fullName>
    </recommendedName>
</protein>
<evidence type="ECO:0000256" key="1">
    <source>
        <dbReference type="SAM" id="MobiDB-lite"/>
    </source>
</evidence>
<dbReference type="NCBIfam" id="NF041492">
    <property type="entry name" value="MobF"/>
    <property type="match status" value="1"/>
</dbReference>
<gene>
    <name evidence="3" type="ORF">FHR36_002356</name>
</gene>
<dbReference type="EMBL" id="JAMZDX010000002">
    <property type="protein sequence ID" value="MCP2309232.1"/>
    <property type="molecule type" value="Genomic_DNA"/>
</dbReference>
<sequence length="711" mass="78025">MTVDIRKVTPGDGWQYFIGQIATGDEPRVRGRDLEEHQNAIGVPPGRWVGRAAALLGVDGQVTEPQMRALFGKGLHPRADEITLEQLNAGASAQQVQRATRLGARFPRFGATPTALERAIDGQIAAFEERSGRTATEDERSAARLSQGMQAFRAKYGRAPEDDAELSRFVARQLRPARRPVAAWHAVFRPAKSVSLLWALGGEETREVVEEAHDEAVSVTRLWIEEHALATRSGKGGFTLQVVPGGLVAAQFRHFESRCGQALLHDHVLIANRVQGADGRWRTIDGRLLLAQLVVASELYTQEVLRRVCVALDVVVEERTIGEGRRPVMEIAGVGADLIGANSVRSRDTRERLEQLLVDYCQRHGRTPDAGARIALMQQAALETRPPKKGARPLLALREAWRVQNVEAFGRARIDGLLDRARTAARDLRSQAGDGPLGLDVEAAARDVVEVVSRHRAVFGQRHVLAEATRYAVRTTRGRGGVGWAEQITDHALATACVDVTRSGPGPTSTALTGVHGSRLYRLRGAKIYTTRTLLAADNRLSIVAHTDLAHAFGERAGGPDGPAVEEVPRFSTPAERLAKRALAAAQSGQEAPELWVWQIAAPNVADAAQQFRYRRLIAALADWRLRVGAAGADPLGPEPEDHTADEWKRLSKALELYQRARIEERTALVRALREADRNRLNTTTSPHPPRRPDQPRTGPSDNRRSGRHYP</sequence>
<dbReference type="RefSeq" id="WP_253796222.1">
    <property type="nucleotide sequence ID" value="NZ_BAAAUB010000042.1"/>
</dbReference>
<name>A0ABT1IVS8_9ACTN</name>
<evidence type="ECO:0000259" key="2">
    <source>
        <dbReference type="Pfam" id="PF08751"/>
    </source>
</evidence>
<evidence type="ECO:0000313" key="4">
    <source>
        <dbReference type="Proteomes" id="UP001206483"/>
    </source>
</evidence>
<proteinExistence type="predicted"/>
<accession>A0ABT1IVS8</accession>
<dbReference type="SUPFAM" id="SSF55464">
    <property type="entry name" value="Origin of replication-binding domain, RBD-like"/>
    <property type="match status" value="1"/>
</dbReference>
<dbReference type="InterPro" id="IPR014862">
    <property type="entry name" value="TrwC"/>
</dbReference>
<comment type="caution">
    <text evidence="3">The sequence shown here is derived from an EMBL/GenBank/DDBJ whole genome shotgun (WGS) entry which is preliminary data.</text>
</comment>
<organism evidence="3 4">
    <name type="scientific">Kitasatospora paracochleata</name>
    <dbReference type="NCBI Taxonomy" id="58354"/>
    <lineage>
        <taxon>Bacteria</taxon>
        <taxon>Bacillati</taxon>
        <taxon>Actinomycetota</taxon>
        <taxon>Actinomycetes</taxon>
        <taxon>Kitasatosporales</taxon>
        <taxon>Streptomycetaceae</taxon>
        <taxon>Kitasatospora</taxon>
    </lineage>
</organism>
<dbReference type="Pfam" id="PF08751">
    <property type="entry name" value="TrwC"/>
    <property type="match status" value="1"/>
</dbReference>
<evidence type="ECO:0000313" key="3">
    <source>
        <dbReference type="EMBL" id="MCP2309232.1"/>
    </source>
</evidence>
<feature type="region of interest" description="Disordered" evidence="1">
    <location>
        <begin position="674"/>
        <end position="711"/>
    </location>
</feature>
<reference evidence="3 4" key="1">
    <citation type="submission" date="2022-06" db="EMBL/GenBank/DDBJ databases">
        <title>Sequencing the genomes of 1000 actinobacteria strains.</title>
        <authorList>
            <person name="Klenk H.-P."/>
        </authorList>
    </citation>
    <scope>NUCLEOTIDE SEQUENCE [LARGE SCALE GENOMIC DNA]</scope>
    <source>
        <strain evidence="3 4">DSM 41656</strain>
    </source>
</reference>
<dbReference type="Proteomes" id="UP001206483">
    <property type="component" value="Unassembled WGS sequence"/>
</dbReference>
<feature type="domain" description="TrwC relaxase" evidence="2">
    <location>
        <begin position="13"/>
        <end position="404"/>
    </location>
</feature>